<dbReference type="AlphaFoldDB" id="A0A7M1XJS9"/>
<sequence>MMIHLIIGISIIAVAVLLILFFVTRFIPKHFLKLQVLSNTKEGLLSPDFSCYLAEKENANYIENYTLVLDEKKDKRFIKVKYQPDVHNLSFYVVLFDNRHKPIGIKRVTINNAQALKSQLIPVENNVAGLFLQVVEADGEVFDQEYPCFISRRSILKASIFNGFIITIMSLLMSFGVSLVMNGAFFSSPLFGMYAFPATDTQTLFIVILAVFALTILVSFFLLRAINKKYLREDVEL</sequence>
<feature type="transmembrane region" description="Helical" evidence="1">
    <location>
        <begin position="160"/>
        <end position="184"/>
    </location>
</feature>
<accession>A0A7M1XJS9</accession>
<evidence type="ECO:0000256" key="1">
    <source>
        <dbReference type="SAM" id="Phobius"/>
    </source>
</evidence>
<dbReference type="KEGG" id="trc:DYE49_02635"/>
<gene>
    <name evidence="2" type="ORF">DYE49_02635</name>
</gene>
<proteinExistence type="predicted"/>
<feature type="transmembrane region" description="Helical" evidence="1">
    <location>
        <begin position="204"/>
        <end position="223"/>
    </location>
</feature>
<keyword evidence="1" id="KW-1133">Transmembrane helix</keyword>
<keyword evidence="1" id="KW-0472">Membrane</keyword>
<organism evidence="2 3">
    <name type="scientific">Treponema rectale</name>
    <dbReference type="NCBI Taxonomy" id="744512"/>
    <lineage>
        <taxon>Bacteria</taxon>
        <taxon>Pseudomonadati</taxon>
        <taxon>Spirochaetota</taxon>
        <taxon>Spirochaetia</taxon>
        <taxon>Spirochaetales</taxon>
        <taxon>Treponemataceae</taxon>
        <taxon>Treponema</taxon>
    </lineage>
</organism>
<keyword evidence="1" id="KW-0812">Transmembrane</keyword>
<dbReference type="EMBL" id="CP031517">
    <property type="protein sequence ID" value="QOS39410.1"/>
    <property type="molecule type" value="Genomic_DNA"/>
</dbReference>
<protein>
    <submittedName>
        <fullName evidence="2">Uncharacterized protein</fullName>
    </submittedName>
</protein>
<evidence type="ECO:0000313" key="3">
    <source>
        <dbReference type="Proteomes" id="UP000593591"/>
    </source>
</evidence>
<dbReference type="Proteomes" id="UP000593591">
    <property type="component" value="Chromosome"/>
</dbReference>
<evidence type="ECO:0000313" key="2">
    <source>
        <dbReference type="EMBL" id="QOS39410.1"/>
    </source>
</evidence>
<name>A0A7M1XJS9_9SPIR</name>
<reference evidence="2 3" key="1">
    <citation type="submission" date="2018-08" db="EMBL/GenBank/DDBJ databases">
        <title>The first complete genome of Treponema rectale (CHPAT), a commensal spirochete of the bovine rectum.</title>
        <authorList>
            <person name="Staton G.J."/>
            <person name="Clegg S.R."/>
            <person name="Carter S.D."/>
            <person name="Radford A.D."/>
            <person name="Darby A."/>
            <person name="Hall N."/>
            <person name="Birtles R.J."/>
            <person name="Evans N.J."/>
        </authorList>
    </citation>
    <scope>NUCLEOTIDE SEQUENCE [LARGE SCALE GENOMIC DNA]</scope>
    <source>
        <strain evidence="2 3">CHPA</strain>
    </source>
</reference>
<feature type="transmembrane region" description="Helical" evidence="1">
    <location>
        <begin position="6"/>
        <end position="27"/>
    </location>
</feature>